<dbReference type="Pfam" id="PF01544">
    <property type="entry name" value="CorA"/>
    <property type="match status" value="1"/>
</dbReference>
<keyword evidence="3 5" id="KW-1133">Transmembrane helix</keyword>
<keyword evidence="7" id="KW-1185">Reference proteome</keyword>
<comment type="subcellular location">
    <subcellularLocation>
        <location evidence="1">Cell membrane</location>
        <topology evidence="1">Multi-pass membrane protein</topology>
    </subcellularLocation>
</comment>
<dbReference type="GO" id="GO:0050897">
    <property type="term" value="F:cobalt ion binding"/>
    <property type="evidence" value="ECO:0007669"/>
    <property type="project" value="TreeGrafter"/>
</dbReference>
<evidence type="ECO:0000256" key="2">
    <source>
        <dbReference type="ARBA" id="ARBA00022692"/>
    </source>
</evidence>
<dbReference type="Proteomes" id="UP000184073">
    <property type="component" value="Unassembled WGS sequence"/>
</dbReference>
<dbReference type="GeneID" id="63733360"/>
<gene>
    <name evidence="6" type="ORF">ASPVEDRAFT_86455</name>
</gene>
<proteinExistence type="predicted"/>
<evidence type="ECO:0000256" key="4">
    <source>
        <dbReference type="ARBA" id="ARBA00023136"/>
    </source>
</evidence>
<evidence type="ECO:0000256" key="5">
    <source>
        <dbReference type="SAM" id="Phobius"/>
    </source>
</evidence>
<protein>
    <submittedName>
        <fullName evidence="6">Uncharacterized protein</fullName>
    </submittedName>
</protein>
<feature type="transmembrane region" description="Helical" evidence="5">
    <location>
        <begin position="340"/>
        <end position="360"/>
    </location>
</feature>
<dbReference type="VEuPathDB" id="FungiDB:ASPVEDRAFT_86455"/>
<sequence>MDQVFNDPTVLEGCILEKNRLGARSAADIRIQALDWVEGADYPVAQSLSIGQLANSQPPLRIIFPQSAQDDGVLWLVQHYSIPTAFLEGEYRAVTHSFGSLDSDDGYRCCWFNYLCKNITVTPGPEPVIADPRLKDKNQDTIRQSDFTWMKSAFFLRWPIEPTTASPGVTLICFGGQMVINRLQTLTYSAVKNGITHDPLSLFVVILNRLSAHMNNAVWDLSKVFAGIEMKALGLSHDRESFTGLHNISKHVIFLQESSEAALETVKNLARHHQDLSPRTTDQAAGHATRRTIAQVEAEFKGVKLRLRSLDRRMQNVIALSFHLVTQEGNEFLQADSNTMATIAFVTLVFLPITTVSTIFGSQFFNVTDDNSAIEVSKDFWIFWVVSIPLTLIVLLGWTLWRKHGLVASHAAWMRALRPFAQEKGAT</sequence>
<dbReference type="Gene3D" id="1.20.58.340">
    <property type="entry name" value="Magnesium transport protein CorA, transmembrane region"/>
    <property type="match status" value="1"/>
</dbReference>
<dbReference type="PANTHER" id="PTHR46494">
    <property type="entry name" value="CORA FAMILY METAL ION TRANSPORTER (EUROFUNG)"/>
    <property type="match status" value="1"/>
</dbReference>
<accession>A0A1L9PU95</accession>
<dbReference type="SUPFAM" id="SSF144083">
    <property type="entry name" value="Magnesium transport protein CorA, transmembrane region"/>
    <property type="match status" value="1"/>
</dbReference>
<dbReference type="GO" id="GO:0015087">
    <property type="term" value="F:cobalt ion transmembrane transporter activity"/>
    <property type="evidence" value="ECO:0007669"/>
    <property type="project" value="TreeGrafter"/>
</dbReference>
<dbReference type="InterPro" id="IPR045863">
    <property type="entry name" value="CorA_TM1_TM2"/>
</dbReference>
<dbReference type="OrthoDB" id="1046782at2759"/>
<dbReference type="RefSeq" id="XP_040670853.1">
    <property type="nucleotide sequence ID" value="XM_040817849.1"/>
</dbReference>
<dbReference type="InterPro" id="IPR002523">
    <property type="entry name" value="MgTranspt_CorA/ZnTranspt_ZntB"/>
</dbReference>
<dbReference type="GO" id="GO:0000287">
    <property type="term" value="F:magnesium ion binding"/>
    <property type="evidence" value="ECO:0007669"/>
    <property type="project" value="TreeGrafter"/>
</dbReference>
<reference evidence="7" key="1">
    <citation type="journal article" date="2017" name="Genome Biol.">
        <title>Comparative genomics reveals high biological diversity and specific adaptations in the industrially and medically important fungal genus Aspergillus.</title>
        <authorList>
            <person name="de Vries R.P."/>
            <person name="Riley R."/>
            <person name="Wiebenga A."/>
            <person name="Aguilar-Osorio G."/>
            <person name="Amillis S."/>
            <person name="Uchima C.A."/>
            <person name="Anderluh G."/>
            <person name="Asadollahi M."/>
            <person name="Askin M."/>
            <person name="Barry K."/>
            <person name="Battaglia E."/>
            <person name="Bayram O."/>
            <person name="Benocci T."/>
            <person name="Braus-Stromeyer S.A."/>
            <person name="Caldana C."/>
            <person name="Canovas D."/>
            <person name="Cerqueira G.C."/>
            <person name="Chen F."/>
            <person name="Chen W."/>
            <person name="Choi C."/>
            <person name="Clum A."/>
            <person name="Dos Santos R.A."/>
            <person name="Damasio A.R."/>
            <person name="Diallinas G."/>
            <person name="Emri T."/>
            <person name="Fekete E."/>
            <person name="Flipphi M."/>
            <person name="Freyberg S."/>
            <person name="Gallo A."/>
            <person name="Gournas C."/>
            <person name="Habgood R."/>
            <person name="Hainaut M."/>
            <person name="Harispe M.L."/>
            <person name="Henrissat B."/>
            <person name="Hilden K.S."/>
            <person name="Hope R."/>
            <person name="Hossain A."/>
            <person name="Karabika E."/>
            <person name="Karaffa L."/>
            <person name="Karanyi Z."/>
            <person name="Krasevec N."/>
            <person name="Kuo A."/>
            <person name="Kusch H."/>
            <person name="LaButti K."/>
            <person name="Lagendijk E.L."/>
            <person name="Lapidus A."/>
            <person name="Levasseur A."/>
            <person name="Lindquist E."/>
            <person name="Lipzen A."/>
            <person name="Logrieco A.F."/>
            <person name="MacCabe A."/>
            <person name="Maekelae M.R."/>
            <person name="Malavazi I."/>
            <person name="Melin P."/>
            <person name="Meyer V."/>
            <person name="Mielnichuk N."/>
            <person name="Miskei M."/>
            <person name="Molnar A.P."/>
            <person name="Mule G."/>
            <person name="Ngan C.Y."/>
            <person name="Orejas M."/>
            <person name="Orosz E."/>
            <person name="Ouedraogo J.P."/>
            <person name="Overkamp K.M."/>
            <person name="Park H.-S."/>
            <person name="Perrone G."/>
            <person name="Piumi F."/>
            <person name="Punt P.J."/>
            <person name="Ram A.F."/>
            <person name="Ramon A."/>
            <person name="Rauscher S."/>
            <person name="Record E."/>
            <person name="Riano-Pachon D.M."/>
            <person name="Robert V."/>
            <person name="Roehrig J."/>
            <person name="Ruller R."/>
            <person name="Salamov A."/>
            <person name="Salih N.S."/>
            <person name="Samson R.A."/>
            <person name="Sandor E."/>
            <person name="Sanguinetti M."/>
            <person name="Schuetze T."/>
            <person name="Sepcic K."/>
            <person name="Shelest E."/>
            <person name="Sherlock G."/>
            <person name="Sophianopoulou V."/>
            <person name="Squina F.M."/>
            <person name="Sun H."/>
            <person name="Susca A."/>
            <person name="Todd R.B."/>
            <person name="Tsang A."/>
            <person name="Unkles S.E."/>
            <person name="van de Wiele N."/>
            <person name="van Rossen-Uffink D."/>
            <person name="Oliveira J.V."/>
            <person name="Vesth T.C."/>
            <person name="Visser J."/>
            <person name="Yu J.-H."/>
            <person name="Zhou M."/>
            <person name="Andersen M.R."/>
            <person name="Archer D.B."/>
            <person name="Baker S.E."/>
            <person name="Benoit I."/>
            <person name="Brakhage A.A."/>
            <person name="Braus G.H."/>
            <person name="Fischer R."/>
            <person name="Frisvad J.C."/>
            <person name="Goldman G.H."/>
            <person name="Houbraken J."/>
            <person name="Oakley B."/>
            <person name="Pocsi I."/>
            <person name="Scazzocchio C."/>
            <person name="Seiboth B."/>
            <person name="vanKuyk P.A."/>
            <person name="Wortman J."/>
            <person name="Dyer P.S."/>
            <person name="Grigoriev I.V."/>
        </authorList>
    </citation>
    <scope>NUCLEOTIDE SEQUENCE [LARGE SCALE GENOMIC DNA]</scope>
    <source>
        <strain evidence="7">CBS 583.65</strain>
    </source>
</reference>
<evidence type="ECO:0000313" key="6">
    <source>
        <dbReference type="EMBL" id="OJJ05091.1"/>
    </source>
</evidence>
<dbReference type="PANTHER" id="PTHR46494:SF1">
    <property type="entry name" value="CORA FAMILY METAL ION TRANSPORTER (EUROFUNG)"/>
    <property type="match status" value="1"/>
</dbReference>
<dbReference type="AlphaFoldDB" id="A0A1L9PU95"/>
<evidence type="ECO:0000256" key="3">
    <source>
        <dbReference type="ARBA" id="ARBA00022989"/>
    </source>
</evidence>
<organism evidence="6 7">
    <name type="scientific">Aspergillus versicolor CBS 583.65</name>
    <dbReference type="NCBI Taxonomy" id="1036611"/>
    <lineage>
        <taxon>Eukaryota</taxon>
        <taxon>Fungi</taxon>
        <taxon>Dikarya</taxon>
        <taxon>Ascomycota</taxon>
        <taxon>Pezizomycotina</taxon>
        <taxon>Eurotiomycetes</taxon>
        <taxon>Eurotiomycetidae</taxon>
        <taxon>Eurotiales</taxon>
        <taxon>Aspergillaceae</taxon>
        <taxon>Aspergillus</taxon>
        <taxon>Aspergillus subgen. Nidulantes</taxon>
    </lineage>
</organism>
<evidence type="ECO:0000313" key="7">
    <source>
        <dbReference type="Proteomes" id="UP000184073"/>
    </source>
</evidence>
<keyword evidence="4 5" id="KW-0472">Membrane</keyword>
<dbReference type="GO" id="GO:0005886">
    <property type="term" value="C:plasma membrane"/>
    <property type="evidence" value="ECO:0007669"/>
    <property type="project" value="UniProtKB-SubCell"/>
</dbReference>
<dbReference type="EMBL" id="KV878132">
    <property type="protein sequence ID" value="OJJ05091.1"/>
    <property type="molecule type" value="Genomic_DNA"/>
</dbReference>
<evidence type="ECO:0000256" key="1">
    <source>
        <dbReference type="ARBA" id="ARBA00004651"/>
    </source>
</evidence>
<keyword evidence="2 5" id="KW-0812">Transmembrane</keyword>
<feature type="transmembrane region" description="Helical" evidence="5">
    <location>
        <begin position="380"/>
        <end position="401"/>
    </location>
</feature>
<dbReference type="STRING" id="1036611.A0A1L9PU95"/>
<dbReference type="GO" id="GO:0015095">
    <property type="term" value="F:magnesium ion transmembrane transporter activity"/>
    <property type="evidence" value="ECO:0007669"/>
    <property type="project" value="TreeGrafter"/>
</dbReference>
<name>A0A1L9PU95_ASPVE</name>